<proteinExistence type="predicted"/>
<protein>
    <submittedName>
        <fullName evidence="1">Uncharacterized protein</fullName>
    </submittedName>
</protein>
<dbReference type="GeneID" id="9062790"/>
<feature type="non-terminal residue" evidence="1">
    <location>
        <position position="54"/>
    </location>
</feature>
<evidence type="ECO:0000313" key="1">
    <source>
        <dbReference type="EMBL" id="EEQ98779.1"/>
    </source>
</evidence>
<dbReference type="RefSeq" id="XP_002766062.1">
    <property type="nucleotide sequence ID" value="XM_002766016.1"/>
</dbReference>
<gene>
    <name evidence="1" type="ORF">Pmar_PMAR027264</name>
</gene>
<keyword evidence="2" id="KW-1185">Reference proteome</keyword>
<dbReference type="EMBL" id="GG686286">
    <property type="protein sequence ID" value="EEQ98779.1"/>
    <property type="molecule type" value="Genomic_DNA"/>
</dbReference>
<name>C5LX01_PERM5</name>
<sequence>LQNPLSPPPPPRAGRAPFGYNDDSMLICCDGTRFPRAPTLATAEPPMEYLAKVT</sequence>
<evidence type="ECO:0000313" key="2">
    <source>
        <dbReference type="Proteomes" id="UP000007800"/>
    </source>
</evidence>
<accession>C5LX01</accession>
<organism evidence="2">
    <name type="scientific">Perkinsus marinus (strain ATCC 50983 / TXsc)</name>
    <dbReference type="NCBI Taxonomy" id="423536"/>
    <lineage>
        <taxon>Eukaryota</taxon>
        <taxon>Sar</taxon>
        <taxon>Alveolata</taxon>
        <taxon>Perkinsozoa</taxon>
        <taxon>Perkinsea</taxon>
        <taxon>Perkinsida</taxon>
        <taxon>Perkinsidae</taxon>
        <taxon>Perkinsus</taxon>
    </lineage>
</organism>
<dbReference type="AlphaFoldDB" id="C5LX01"/>
<dbReference type="Proteomes" id="UP000007800">
    <property type="component" value="Unassembled WGS sequence"/>
</dbReference>
<reference evidence="1 2" key="1">
    <citation type="submission" date="2008-07" db="EMBL/GenBank/DDBJ databases">
        <authorList>
            <person name="El-Sayed N."/>
            <person name="Caler E."/>
            <person name="Inman J."/>
            <person name="Amedeo P."/>
            <person name="Hass B."/>
            <person name="Wortman J."/>
        </authorList>
    </citation>
    <scope>NUCLEOTIDE SEQUENCE [LARGE SCALE GENOMIC DNA]</scope>
    <source>
        <strain evidence="2">ATCC 50983 / TXsc</strain>
    </source>
</reference>
<feature type="non-terminal residue" evidence="1">
    <location>
        <position position="1"/>
    </location>
</feature>
<dbReference type="InParanoid" id="C5LX01"/>